<organism evidence="2 3">
    <name type="scientific">Alteromonas arenosi</name>
    <dbReference type="NCBI Taxonomy" id="3055817"/>
    <lineage>
        <taxon>Bacteria</taxon>
        <taxon>Pseudomonadati</taxon>
        <taxon>Pseudomonadota</taxon>
        <taxon>Gammaproteobacteria</taxon>
        <taxon>Alteromonadales</taxon>
        <taxon>Alteromonadaceae</taxon>
        <taxon>Alteromonas/Salinimonas group</taxon>
        <taxon>Alteromonas</taxon>
    </lineage>
</organism>
<evidence type="ECO:0008006" key="4">
    <source>
        <dbReference type="Google" id="ProtNLM"/>
    </source>
</evidence>
<proteinExistence type="predicted"/>
<comment type="caution">
    <text evidence="2">The sequence shown here is derived from an EMBL/GenBank/DDBJ whole genome shotgun (WGS) entry which is preliminary data.</text>
</comment>
<name>A0ABT7T1K7_9ALTE</name>
<dbReference type="Proteomes" id="UP001234343">
    <property type="component" value="Unassembled WGS sequence"/>
</dbReference>
<gene>
    <name evidence="2" type="ORF">QTP81_17075</name>
</gene>
<feature type="chain" id="PRO_5045094196" description="Lipocalin-like domain-containing protein" evidence="1">
    <location>
        <begin position="23"/>
        <end position="127"/>
    </location>
</feature>
<keyword evidence="1" id="KW-0732">Signal</keyword>
<protein>
    <recommendedName>
        <fullName evidence="4">Lipocalin-like domain-containing protein</fullName>
    </recommendedName>
</protein>
<dbReference type="PROSITE" id="PS51257">
    <property type="entry name" value="PROKAR_LIPOPROTEIN"/>
    <property type="match status" value="1"/>
</dbReference>
<sequence>MEKRKFTLELIAIALVSLLALASCDNTPSGDIKGVSLDGVWQHADKDAQLEFNLNSGLATVYQHGTHAENQGLTVIKELVEVENGRTWQGMMFDGYQNTYVPVTITLDDQRLEVRDQTAQVILTLTR</sequence>
<dbReference type="EMBL" id="JAUCBP010000014">
    <property type="protein sequence ID" value="MDM7862323.1"/>
    <property type="molecule type" value="Genomic_DNA"/>
</dbReference>
<evidence type="ECO:0000313" key="2">
    <source>
        <dbReference type="EMBL" id="MDM7862323.1"/>
    </source>
</evidence>
<evidence type="ECO:0000313" key="3">
    <source>
        <dbReference type="Proteomes" id="UP001234343"/>
    </source>
</evidence>
<evidence type="ECO:0000256" key="1">
    <source>
        <dbReference type="SAM" id="SignalP"/>
    </source>
</evidence>
<reference evidence="2 3" key="1">
    <citation type="submission" date="2023-06" db="EMBL/GenBank/DDBJ databases">
        <title>Alteromonas sp. ASW11-36 isolated from intertidal sand.</title>
        <authorList>
            <person name="Li Y."/>
        </authorList>
    </citation>
    <scope>NUCLEOTIDE SEQUENCE [LARGE SCALE GENOMIC DNA]</scope>
    <source>
        <strain evidence="2 3">ASW11-36</strain>
    </source>
</reference>
<dbReference type="RefSeq" id="WP_289367261.1">
    <property type="nucleotide sequence ID" value="NZ_JAUCBP010000014.1"/>
</dbReference>
<keyword evidence="3" id="KW-1185">Reference proteome</keyword>
<feature type="signal peptide" evidence="1">
    <location>
        <begin position="1"/>
        <end position="22"/>
    </location>
</feature>
<accession>A0ABT7T1K7</accession>